<evidence type="ECO:0000256" key="2">
    <source>
        <dbReference type="ARBA" id="ARBA00012108"/>
    </source>
</evidence>
<keyword evidence="10" id="KW-0238">DNA-binding</keyword>
<keyword evidence="5 15" id="KW-0479">Metal-binding</keyword>
<gene>
    <name evidence="18" type="primary">sbcB</name>
    <name evidence="18" type="ORF">HER31_03630</name>
</gene>
<dbReference type="Pfam" id="PF08411">
    <property type="entry name" value="ExoI_SH3"/>
    <property type="match status" value="1"/>
</dbReference>
<evidence type="ECO:0000256" key="3">
    <source>
        <dbReference type="ARBA" id="ARBA00019900"/>
    </source>
</evidence>
<sequence>MSNNQPTLLWHDYETWGAKPSQDKPAQFAAIRTDLELNPIGDPIEVFCQLPVDYLPSPEAMFVTGITPQKANRVGVVEAEFINKVHQQMARPGTCTVGYNSIRFDDEVTRYTLYRNFFDPYAREWQNGNSRWDIIDLVRACYALRPEGIEWPEREPGVPSFKLEHLTVANGLAHENAHDAVSDVKATIAMAKLIKDKQPKLYDWYFSLRKKQAVSAQIDILTLKPLLHISSRFPARNGCASLVLPMAWHPTNKNAVACIDMRLDPTPLIEWDVETLKQKLYQKASERAEGEPRVPVKLVHLNKSPFIAPASVLEDASAERLDIDKQQCREHFRLLRQNHQLIREKLHQLFDDEAREATNQPVDQQLYGGFFNDADRAQMELIRTTSAENLAALTPQFDDPRLEPLLFLYRARNYPHTLSETELSRWQQHCAATLDNPEYVYQLEQLFRTHNEDEYKMRLLTALGHYLQSL</sequence>
<keyword evidence="8 13" id="KW-0269">Exonuclease</keyword>
<dbReference type="InterPro" id="IPR022894">
    <property type="entry name" value="Oligoribonuclease"/>
</dbReference>
<dbReference type="Gene3D" id="3.30.1520.20">
    <property type="entry name" value="Exonuclease ExoI, domain 2"/>
    <property type="match status" value="1"/>
</dbReference>
<dbReference type="InterPro" id="IPR034747">
    <property type="entry name" value="EXOI_SH3"/>
</dbReference>
<evidence type="ECO:0000256" key="12">
    <source>
        <dbReference type="ARBA" id="ARBA00046792"/>
    </source>
</evidence>
<evidence type="ECO:0000256" key="13">
    <source>
        <dbReference type="PIRNR" id="PIRNR000977"/>
    </source>
</evidence>
<dbReference type="EMBL" id="CP051180">
    <property type="protein sequence ID" value="QIZ76056.1"/>
    <property type="molecule type" value="Genomic_DNA"/>
</dbReference>
<dbReference type="PROSITE" id="PS51784">
    <property type="entry name" value="EXOI_SH3"/>
    <property type="match status" value="1"/>
</dbReference>
<dbReference type="InterPro" id="IPR038649">
    <property type="entry name" value="EXOI_SH3_sf"/>
</dbReference>
<evidence type="ECO:0000256" key="11">
    <source>
        <dbReference type="ARBA" id="ARBA00023204"/>
    </source>
</evidence>
<dbReference type="Proteomes" id="UP000501602">
    <property type="component" value="Chromosome"/>
</dbReference>
<evidence type="ECO:0000256" key="5">
    <source>
        <dbReference type="ARBA" id="ARBA00022723"/>
    </source>
</evidence>
<reference evidence="18 19" key="1">
    <citation type="submission" date="2020-04" db="EMBL/GenBank/DDBJ databases">
        <title>Ferrimonas sp. S7 isolated from sea water.</title>
        <authorList>
            <person name="Bae S.S."/>
            <person name="Baek K."/>
        </authorList>
    </citation>
    <scope>NUCLEOTIDE SEQUENCE [LARGE SCALE GENOMIC DNA]</scope>
    <source>
        <strain evidence="18 19">S7</strain>
    </source>
</reference>
<dbReference type="Pfam" id="PF00929">
    <property type="entry name" value="RNase_T"/>
    <property type="match status" value="1"/>
</dbReference>
<dbReference type="FunFam" id="3.30.1520.20:FF:000001">
    <property type="entry name" value="Exodeoxyribonuclease I"/>
    <property type="match status" value="1"/>
</dbReference>
<dbReference type="RefSeq" id="WP_168659316.1">
    <property type="nucleotide sequence ID" value="NZ_CP051180.1"/>
</dbReference>
<evidence type="ECO:0000256" key="4">
    <source>
        <dbReference type="ARBA" id="ARBA00022722"/>
    </source>
</evidence>
<evidence type="ECO:0000256" key="14">
    <source>
        <dbReference type="PIRSR" id="PIRSR000977-1"/>
    </source>
</evidence>
<dbReference type="PANTHER" id="PTHR11046">
    <property type="entry name" value="OLIGORIBONUCLEASE, MITOCHONDRIAL"/>
    <property type="match status" value="1"/>
</dbReference>
<evidence type="ECO:0000259" key="17">
    <source>
        <dbReference type="PROSITE" id="PS51785"/>
    </source>
</evidence>
<dbReference type="InterPro" id="IPR058561">
    <property type="entry name" value="Exonuc_1_C"/>
</dbReference>
<dbReference type="PROSITE" id="PS51785">
    <property type="entry name" value="EXOI_C"/>
    <property type="match status" value="1"/>
</dbReference>
<feature type="binding site" evidence="14">
    <location>
        <position position="14"/>
    </location>
    <ligand>
        <name>substrate</name>
    </ligand>
</feature>
<dbReference type="Gene3D" id="1.10.287.1240">
    <property type="match status" value="1"/>
</dbReference>
<name>A0A6H1UCX3_9GAMM</name>
<dbReference type="InterPro" id="IPR023607">
    <property type="entry name" value="Exodeoxyribonuclease_I"/>
</dbReference>
<accession>A0A6H1UCX3</accession>
<dbReference type="EC" id="3.1.11.1" evidence="2 13"/>
<dbReference type="Gene3D" id="1.20.1280.70">
    <property type="entry name" value="Exonuclease ExoI, domain 3"/>
    <property type="match status" value="1"/>
</dbReference>
<evidence type="ECO:0000256" key="15">
    <source>
        <dbReference type="PIRSR" id="PIRSR000977-2"/>
    </source>
</evidence>
<feature type="binding site" evidence="15">
    <location>
        <position position="183"/>
    </location>
    <ligand>
        <name>Mg(2+)</name>
        <dbReference type="ChEBI" id="CHEBI:18420"/>
        <label>2</label>
    </ligand>
</feature>
<keyword evidence="4 13" id="KW-0540">Nuclease</keyword>
<dbReference type="InterPro" id="IPR013520">
    <property type="entry name" value="Ribonucl_H"/>
</dbReference>
<dbReference type="PANTHER" id="PTHR11046:SF11">
    <property type="entry name" value="EXODEOXYRIBONUCLEASE I"/>
    <property type="match status" value="1"/>
</dbReference>
<dbReference type="CDD" id="cd06138">
    <property type="entry name" value="ExoI_N"/>
    <property type="match status" value="1"/>
</dbReference>
<evidence type="ECO:0000256" key="8">
    <source>
        <dbReference type="ARBA" id="ARBA00022839"/>
    </source>
</evidence>
<feature type="binding site" evidence="14">
    <location>
        <position position="162"/>
    </location>
    <ligand>
        <name>substrate</name>
    </ligand>
</feature>
<feature type="binding site" evidence="15">
    <location>
        <position position="14"/>
    </location>
    <ligand>
        <name>Mg(2+)</name>
        <dbReference type="ChEBI" id="CHEBI:18420"/>
        <label>2</label>
    </ligand>
</feature>
<dbReference type="Gene3D" id="3.30.420.10">
    <property type="entry name" value="Ribonuclease H-like superfamily/Ribonuclease H"/>
    <property type="match status" value="1"/>
</dbReference>
<dbReference type="AlphaFoldDB" id="A0A6H1UCX3"/>
<comment type="subunit">
    <text evidence="12">Monomer. Interacts with ssb (via C-terminus); this interaction stimulates the exonuclease activity by recruiting the enzyme to its substrate.</text>
</comment>
<dbReference type="InterPro" id="IPR036397">
    <property type="entry name" value="RNaseH_sf"/>
</dbReference>
<comment type="cofactor">
    <cofactor evidence="15">
        <name>Mg(2+)</name>
        <dbReference type="ChEBI" id="CHEBI:18420"/>
    </cofactor>
    <text evidence="15">Binds 2 Mg(2+) ions per monomer.</text>
</comment>
<evidence type="ECO:0000256" key="1">
    <source>
        <dbReference type="ARBA" id="ARBA00000563"/>
    </source>
</evidence>
<dbReference type="SUPFAM" id="SSF53098">
    <property type="entry name" value="Ribonuclease H-like"/>
    <property type="match status" value="1"/>
</dbReference>
<dbReference type="GO" id="GO:0046872">
    <property type="term" value="F:metal ion binding"/>
    <property type="evidence" value="ECO:0007669"/>
    <property type="project" value="UniProtKB-KW"/>
</dbReference>
<dbReference type="InterPro" id="IPR013620">
    <property type="entry name" value="Exonuc_1_SH3"/>
</dbReference>
<dbReference type="FunFam" id="3.30.420.10:FF:000033">
    <property type="entry name" value="Exodeoxyribonuclease I"/>
    <property type="match status" value="1"/>
</dbReference>
<organism evidence="18 19">
    <name type="scientific">Ferrimonas lipolytica</name>
    <dbReference type="NCBI Taxonomy" id="2724191"/>
    <lineage>
        <taxon>Bacteria</taxon>
        <taxon>Pseudomonadati</taxon>
        <taxon>Pseudomonadota</taxon>
        <taxon>Gammaproteobacteria</taxon>
        <taxon>Alteromonadales</taxon>
        <taxon>Ferrimonadaceae</taxon>
        <taxon>Ferrimonas</taxon>
    </lineage>
</organism>
<dbReference type="InterPro" id="IPR012337">
    <property type="entry name" value="RNaseH-like_sf"/>
</dbReference>
<evidence type="ECO:0000313" key="19">
    <source>
        <dbReference type="Proteomes" id="UP000501602"/>
    </source>
</evidence>
<dbReference type="GO" id="GO:0003677">
    <property type="term" value="F:DNA binding"/>
    <property type="evidence" value="ECO:0007669"/>
    <property type="project" value="UniProtKB-KW"/>
</dbReference>
<dbReference type="SMART" id="SM00479">
    <property type="entry name" value="EXOIII"/>
    <property type="match status" value="1"/>
</dbReference>
<dbReference type="Pfam" id="PF26016">
    <property type="entry name" value="ExoI_C"/>
    <property type="match status" value="1"/>
</dbReference>
<dbReference type="NCBIfam" id="NF008746">
    <property type="entry name" value="PRK11779.1"/>
    <property type="match status" value="1"/>
</dbReference>
<dbReference type="FunFam" id="1.20.1280.70:FF:000001">
    <property type="entry name" value="Exodeoxyribonuclease I"/>
    <property type="match status" value="1"/>
</dbReference>
<evidence type="ECO:0000256" key="10">
    <source>
        <dbReference type="ARBA" id="ARBA00023125"/>
    </source>
</evidence>
<keyword evidence="19" id="KW-1185">Reference proteome</keyword>
<feature type="binding site" evidence="15">
    <location>
        <position position="12"/>
    </location>
    <ligand>
        <name>Mg(2+)</name>
        <dbReference type="ChEBI" id="CHEBI:18420"/>
        <label>1</label>
    </ligand>
</feature>
<comment type="catalytic activity">
    <reaction evidence="1 13">
        <text>Exonucleolytic cleavage in the 3'- to 5'-direction to yield nucleoside 5'-phosphates.</text>
        <dbReference type="EC" id="3.1.11.1"/>
    </reaction>
</comment>
<dbReference type="PIRSF" id="PIRSF000977">
    <property type="entry name" value="Exodeoxyribonuclease_I"/>
    <property type="match status" value="1"/>
</dbReference>
<dbReference type="GO" id="GO:0000175">
    <property type="term" value="F:3'-5'-RNA exonuclease activity"/>
    <property type="evidence" value="ECO:0007669"/>
    <property type="project" value="InterPro"/>
</dbReference>
<evidence type="ECO:0000256" key="9">
    <source>
        <dbReference type="ARBA" id="ARBA00022842"/>
    </source>
</evidence>
<keyword evidence="11 13" id="KW-0234">DNA repair</keyword>
<evidence type="ECO:0000256" key="6">
    <source>
        <dbReference type="ARBA" id="ARBA00022763"/>
    </source>
</evidence>
<dbReference type="GO" id="GO:0008310">
    <property type="term" value="F:single-stranded DNA 3'-5' DNA exonuclease activity"/>
    <property type="evidence" value="ECO:0007669"/>
    <property type="project" value="UniProtKB-EC"/>
</dbReference>
<keyword evidence="6 13" id="KW-0227">DNA damage</keyword>
<dbReference type="GO" id="GO:0006281">
    <property type="term" value="P:DNA repair"/>
    <property type="evidence" value="ECO:0007669"/>
    <property type="project" value="UniProtKB-KW"/>
</dbReference>
<proteinExistence type="predicted"/>
<keyword evidence="9 15" id="KW-0460">Magnesium</keyword>
<dbReference type="KEGG" id="fes:HER31_03630"/>
<evidence type="ECO:0000256" key="7">
    <source>
        <dbReference type="ARBA" id="ARBA00022801"/>
    </source>
</evidence>
<protein>
    <recommendedName>
        <fullName evidence="3 13">Exodeoxyribonuclease I</fullName>
        <ecNumber evidence="2 13">3.1.11.1</ecNumber>
    </recommendedName>
</protein>
<keyword evidence="7 13" id="KW-0378">Hydrolase</keyword>
<feature type="domain" description="ExoI C-terminal" evidence="17">
    <location>
        <begin position="356"/>
        <end position="470"/>
    </location>
</feature>
<evidence type="ECO:0000259" key="16">
    <source>
        <dbReference type="PROSITE" id="PS51784"/>
    </source>
</evidence>
<evidence type="ECO:0000313" key="18">
    <source>
        <dbReference type="EMBL" id="QIZ76056.1"/>
    </source>
</evidence>
<feature type="domain" description="ExoI SH3-like" evidence="16">
    <location>
        <begin position="199"/>
        <end position="354"/>
    </location>
</feature>